<dbReference type="PROSITE" id="PS50994">
    <property type="entry name" value="INTEGRASE"/>
    <property type="match status" value="1"/>
</dbReference>
<dbReference type="InterPro" id="IPR039537">
    <property type="entry name" value="Retrotran_Ty1/copia-like"/>
</dbReference>
<dbReference type="InterPro" id="IPR012337">
    <property type="entry name" value="RNaseH-like_sf"/>
</dbReference>
<evidence type="ECO:0000256" key="1">
    <source>
        <dbReference type="SAM" id="Phobius"/>
    </source>
</evidence>
<reference evidence="3" key="1">
    <citation type="journal article" date="2012" name="Nat. Biotechnol.">
        <title>Draft genome sequence of pigeonpea (Cajanus cajan), an orphan legume crop of resource-poor farmers.</title>
        <authorList>
            <person name="Varshney R.K."/>
            <person name="Chen W."/>
            <person name="Li Y."/>
            <person name="Bharti A.K."/>
            <person name="Saxena R.K."/>
            <person name="Schlueter J.A."/>
            <person name="Donoghue M.T."/>
            <person name="Azam S."/>
            <person name="Fan G."/>
            <person name="Whaley A.M."/>
            <person name="Farmer A.D."/>
            <person name="Sheridan J."/>
            <person name="Iwata A."/>
            <person name="Tuteja R."/>
            <person name="Penmetsa R.V."/>
            <person name="Wu W."/>
            <person name="Upadhyaya H.D."/>
            <person name="Yang S.P."/>
            <person name="Shah T."/>
            <person name="Saxena K.B."/>
            <person name="Michael T."/>
            <person name="McCombie W.R."/>
            <person name="Yang B."/>
            <person name="Zhang G."/>
            <person name="Yang H."/>
            <person name="Wang J."/>
            <person name="Spillane C."/>
            <person name="Cook D.R."/>
            <person name="May G.D."/>
            <person name="Xu X."/>
            <person name="Jackson S.A."/>
        </authorList>
    </citation>
    <scope>NUCLEOTIDE SEQUENCE [LARGE SCALE GENOMIC DNA]</scope>
</reference>
<dbReference type="PANTHER" id="PTHR42648">
    <property type="entry name" value="TRANSPOSASE, PUTATIVE-RELATED"/>
    <property type="match status" value="1"/>
</dbReference>
<keyword evidence="1" id="KW-0812">Transmembrane</keyword>
<feature type="transmembrane region" description="Helical" evidence="1">
    <location>
        <begin position="89"/>
        <end position="122"/>
    </location>
</feature>
<evidence type="ECO:0000259" key="2">
    <source>
        <dbReference type="PROSITE" id="PS50994"/>
    </source>
</evidence>
<sequence length="151" mass="17545">MNQFFASTGIIHQTTCIETPQQNGIVEHKHQHLLNVTRALLFQSYLPPTFWSFALLHATFIINCFPTPFLKNKTPYELLYTHLFDLSSLKVFGCLCYISTITVTIGILNSSMLTMLFSMAFFMRRFTCNFLRVSLLHSLDRFVVFKNLFMV</sequence>
<evidence type="ECO:0000313" key="3">
    <source>
        <dbReference type="EMBL" id="KYP41196.1"/>
    </source>
</evidence>
<gene>
    <name evidence="3" type="ORF">KK1_037429</name>
</gene>
<keyword evidence="1" id="KW-0472">Membrane</keyword>
<name>A0A151RF63_CAJCA</name>
<dbReference type="Gene3D" id="3.30.420.10">
    <property type="entry name" value="Ribonuclease H-like superfamily/Ribonuclease H"/>
    <property type="match status" value="1"/>
</dbReference>
<dbReference type="SUPFAM" id="SSF53098">
    <property type="entry name" value="Ribonuclease H-like"/>
    <property type="match status" value="1"/>
</dbReference>
<proteinExistence type="predicted"/>
<dbReference type="Proteomes" id="UP000075243">
    <property type="component" value="Unassembled WGS sequence"/>
</dbReference>
<dbReference type="InterPro" id="IPR001584">
    <property type="entry name" value="Integrase_cat-core"/>
</dbReference>
<accession>A0A151RF63</accession>
<evidence type="ECO:0000313" key="4">
    <source>
        <dbReference type="Proteomes" id="UP000075243"/>
    </source>
</evidence>
<feature type="transmembrane region" description="Helical" evidence="1">
    <location>
        <begin position="50"/>
        <end position="69"/>
    </location>
</feature>
<dbReference type="AlphaFoldDB" id="A0A151RF63"/>
<dbReference type="STRING" id="3821.A0A151RF63"/>
<feature type="domain" description="Integrase catalytic" evidence="2">
    <location>
        <begin position="1"/>
        <end position="83"/>
    </location>
</feature>
<dbReference type="InterPro" id="IPR036397">
    <property type="entry name" value="RNaseH_sf"/>
</dbReference>
<dbReference type="Gramene" id="C.cajan_37250.t">
    <property type="protein sequence ID" value="C.cajan_37250.t"/>
    <property type="gene ID" value="C.cajan_37250"/>
</dbReference>
<organism evidence="3 4">
    <name type="scientific">Cajanus cajan</name>
    <name type="common">Pigeon pea</name>
    <name type="synonym">Cajanus indicus</name>
    <dbReference type="NCBI Taxonomy" id="3821"/>
    <lineage>
        <taxon>Eukaryota</taxon>
        <taxon>Viridiplantae</taxon>
        <taxon>Streptophyta</taxon>
        <taxon>Embryophyta</taxon>
        <taxon>Tracheophyta</taxon>
        <taxon>Spermatophyta</taxon>
        <taxon>Magnoliopsida</taxon>
        <taxon>eudicotyledons</taxon>
        <taxon>Gunneridae</taxon>
        <taxon>Pentapetalae</taxon>
        <taxon>rosids</taxon>
        <taxon>fabids</taxon>
        <taxon>Fabales</taxon>
        <taxon>Fabaceae</taxon>
        <taxon>Papilionoideae</taxon>
        <taxon>50 kb inversion clade</taxon>
        <taxon>NPAAA clade</taxon>
        <taxon>indigoferoid/millettioid clade</taxon>
        <taxon>Phaseoleae</taxon>
        <taxon>Cajanus</taxon>
    </lineage>
</organism>
<protein>
    <submittedName>
        <fullName evidence="3">Copia protein</fullName>
    </submittedName>
</protein>
<dbReference type="PANTHER" id="PTHR42648:SF31">
    <property type="entry name" value="RNA-DIRECTED DNA POLYMERASE"/>
    <property type="match status" value="1"/>
</dbReference>
<dbReference type="GO" id="GO:0003676">
    <property type="term" value="F:nucleic acid binding"/>
    <property type="evidence" value="ECO:0007669"/>
    <property type="project" value="InterPro"/>
</dbReference>
<dbReference type="EMBL" id="KQ483788">
    <property type="protein sequence ID" value="KYP41196.1"/>
    <property type="molecule type" value="Genomic_DNA"/>
</dbReference>
<keyword evidence="4" id="KW-1185">Reference proteome</keyword>
<dbReference type="GO" id="GO:0015074">
    <property type="term" value="P:DNA integration"/>
    <property type="evidence" value="ECO:0007669"/>
    <property type="project" value="InterPro"/>
</dbReference>
<keyword evidence="1" id="KW-1133">Transmembrane helix</keyword>